<accession>A0A0Q0FUK0</accession>
<dbReference type="Proteomes" id="UP000050384">
    <property type="component" value="Unassembled WGS sequence"/>
</dbReference>
<reference evidence="1 2" key="1">
    <citation type="submission" date="2015-09" db="EMBL/GenBank/DDBJ databases">
        <title>Genome announcement of multiple Pseudomonas syringae strains.</title>
        <authorList>
            <person name="Thakur S."/>
            <person name="Wang P.W."/>
            <person name="Gong Y."/>
            <person name="Weir B.S."/>
            <person name="Guttman D.S."/>
        </authorList>
    </citation>
    <scope>NUCLEOTIDE SEQUENCE [LARGE SCALE GENOMIC DNA]</scope>
    <source>
        <strain evidence="1 2">ICMP16929</strain>
    </source>
</reference>
<dbReference type="PATRIC" id="fig|264459.3.peg.1074"/>
<dbReference type="AlphaFoldDB" id="A0A0Q0FUK0"/>
<evidence type="ECO:0000313" key="1">
    <source>
        <dbReference type="EMBL" id="KPZ03861.1"/>
    </source>
</evidence>
<comment type="caution">
    <text evidence="1">The sequence shown here is derived from an EMBL/GenBank/DDBJ whole genome shotgun (WGS) entry which is preliminary data.</text>
</comment>
<sequence>MGLRFHPLLTHPDSPAAGAGARSCAEKELVTVYLQSLPPVLRAQESYTFMTDCGKSIRVSPSDTRWNLAVLERFLLWSFIVAMKPLAEITNNDVQNFLDFCSSPPKSWISKLTNRFVKIDSVLKPNPEWHPFHTPLRSDGVRRVINRFFKLYSESIGLVLCSRRHPKTLREDTCRCNEAEHLCDQYLGKLKQKTNGKASLELGLFLFATSFYLKIPLKECADCLTMDCFDFSDRKNASFKVITPQGSISGEMPEAYIEYFFRWRDISKLPPYPSPDEINPLFHRRATKYSSAYIPNFDTDGLSPTRLLKLSQEGCIRCRDSSGKVQIDCKSRREKHQIRLTNKQSSFSAIDHFYQQSMEVDFDASAVPVPLYLVNKNTIKPLPKNVLIFLLASYNNTSCKELCSAGASLFCSLVDTRPNYLKLRAFEKLTLWSVLIAGKSPADLDASDAESFYQHCLSPPAQWARTRIYSRSCSLWRPYLILRPGKDNNVPRAGMIVSWCNSCYIDLVQAGVLRSNPFGRLNNYIN</sequence>
<organism evidence="1 2">
    <name type="scientific">Pseudomonas syringae pv. spinaceae</name>
    <dbReference type="NCBI Taxonomy" id="264459"/>
    <lineage>
        <taxon>Bacteria</taxon>
        <taxon>Pseudomonadati</taxon>
        <taxon>Pseudomonadota</taxon>
        <taxon>Gammaproteobacteria</taxon>
        <taxon>Pseudomonadales</taxon>
        <taxon>Pseudomonadaceae</taxon>
        <taxon>Pseudomonas</taxon>
        <taxon>Pseudomonas syringae</taxon>
    </lineage>
</organism>
<protein>
    <submittedName>
        <fullName evidence="1">Transposase</fullName>
    </submittedName>
</protein>
<proteinExistence type="predicted"/>
<name>A0A0Q0FUK0_PSESX</name>
<dbReference type="RefSeq" id="WP_144434521.1">
    <property type="nucleotide sequence ID" value="NZ_LJRI01000386.1"/>
</dbReference>
<evidence type="ECO:0000313" key="2">
    <source>
        <dbReference type="Proteomes" id="UP000050384"/>
    </source>
</evidence>
<dbReference type="EMBL" id="LJRI01000386">
    <property type="protein sequence ID" value="KPZ03861.1"/>
    <property type="molecule type" value="Genomic_DNA"/>
</dbReference>
<gene>
    <name evidence="1" type="ORF">ALO94_200003</name>
</gene>